<sequence length="93" mass="9739">MSHFTLLAADQGLSRPRGHRRACWGMAAGAHGSLEYSYVSYCPSSGLSVPGLPLLVGSHRQLECGQHAITYVASVALPAIIIGVLAAASTMHH</sequence>
<reference evidence="2 3" key="1">
    <citation type="journal article" date="2024" name="Nat. Commun.">
        <title>Phylogenomics reveals the evolutionary origins of lichenization in chlorophyte algae.</title>
        <authorList>
            <person name="Puginier C."/>
            <person name="Libourel C."/>
            <person name="Otte J."/>
            <person name="Skaloud P."/>
            <person name="Haon M."/>
            <person name="Grisel S."/>
            <person name="Petersen M."/>
            <person name="Berrin J.G."/>
            <person name="Delaux P.M."/>
            <person name="Dal Grande F."/>
            <person name="Keller J."/>
        </authorList>
    </citation>
    <scope>NUCLEOTIDE SEQUENCE [LARGE SCALE GENOMIC DNA]</scope>
    <source>
        <strain evidence="2 3">SAG 216-7</strain>
    </source>
</reference>
<organism evidence="2 3">
    <name type="scientific">Coccomyxa subellipsoidea</name>
    <dbReference type="NCBI Taxonomy" id="248742"/>
    <lineage>
        <taxon>Eukaryota</taxon>
        <taxon>Viridiplantae</taxon>
        <taxon>Chlorophyta</taxon>
        <taxon>core chlorophytes</taxon>
        <taxon>Trebouxiophyceae</taxon>
        <taxon>Trebouxiophyceae incertae sedis</taxon>
        <taxon>Coccomyxaceae</taxon>
        <taxon>Coccomyxa</taxon>
    </lineage>
</organism>
<evidence type="ECO:0000256" key="1">
    <source>
        <dbReference type="SAM" id="Phobius"/>
    </source>
</evidence>
<evidence type="ECO:0000313" key="2">
    <source>
        <dbReference type="EMBL" id="KAK9901124.1"/>
    </source>
</evidence>
<comment type="caution">
    <text evidence="2">The sequence shown here is derived from an EMBL/GenBank/DDBJ whole genome shotgun (WGS) entry which is preliminary data.</text>
</comment>
<dbReference type="EMBL" id="JALJOT010000019">
    <property type="protein sequence ID" value="KAK9901124.1"/>
    <property type="molecule type" value="Genomic_DNA"/>
</dbReference>
<proteinExistence type="predicted"/>
<keyword evidence="3" id="KW-1185">Reference proteome</keyword>
<evidence type="ECO:0000313" key="3">
    <source>
        <dbReference type="Proteomes" id="UP001491310"/>
    </source>
</evidence>
<keyword evidence="1" id="KW-0812">Transmembrane</keyword>
<keyword evidence="1" id="KW-1133">Transmembrane helix</keyword>
<accession>A0ABR2YAL7</accession>
<dbReference type="Proteomes" id="UP001491310">
    <property type="component" value="Unassembled WGS sequence"/>
</dbReference>
<keyword evidence="1" id="KW-0472">Membrane</keyword>
<name>A0ABR2YAL7_9CHLO</name>
<feature type="transmembrane region" description="Helical" evidence="1">
    <location>
        <begin position="68"/>
        <end position="88"/>
    </location>
</feature>
<protein>
    <submittedName>
        <fullName evidence="2">Uncharacterized protein</fullName>
    </submittedName>
</protein>
<gene>
    <name evidence="2" type="ORF">WJX75_008302</name>
</gene>